<proteinExistence type="predicted"/>
<dbReference type="Proteomes" id="UP000267096">
    <property type="component" value="Unassembled WGS sequence"/>
</dbReference>
<evidence type="ECO:0000313" key="1">
    <source>
        <dbReference type="EMBL" id="VDK41389.1"/>
    </source>
</evidence>
<accession>A0A0M3JQM3</accession>
<dbReference type="EMBL" id="UYRR01030652">
    <property type="protein sequence ID" value="VDK41389.1"/>
    <property type="molecule type" value="Genomic_DNA"/>
</dbReference>
<protein>
    <submittedName>
        <fullName evidence="3">Transposase</fullName>
    </submittedName>
</protein>
<dbReference type="WBParaSite" id="ASIM_0000997401-mRNA-1">
    <property type="protein sequence ID" value="ASIM_0000997401-mRNA-1"/>
    <property type="gene ID" value="ASIM_0000997401"/>
</dbReference>
<reference evidence="1 2" key="2">
    <citation type="submission" date="2018-11" db="EMBL/GenBank/DDBJ databases">
        <authorList>
            <consortium name="Pathogen Informatics"/>
        </authorList>
    </citation>
    <scope>NUCLEOTIDE SEQUENCE [LARGE SCALE GENOMIC DNA]</scope>
</reference>
<evidence type="ECO:0000313" key="3">
    <source>
        <dbReference type="WBParaSite" id="ASIM_0000997401-mRNA-1"/>
    </source>
</evidence>
<name>A0A0M3JQM3_ANISI</name>
<sequence>MLSKNQTERLTILQVDACTPDVCIQWRSWSIADALNSTRLAMSIAEKHLDVASVTYSSRQIRKYCNHRCEFFIH</sequence>
<keyword evidence="2" id="KW-1185">Reference proteome</keyword>
<organism evidence="3">
    <name type="scientific">Anisakis simplex</name>
    <name type="common">Herring worm</name>
    <dbReference type="NCBI Taxonomy" id="6269"/>
    <lineage>
        <taxon>Eukaryota</taxon>
        <taxon>Metazoa</taxon>
        <taxon>Ecdysozoa</taxon>
        <taxon>Nematoda</taxon>
        <taxon>Chromadorea</taxon>
        <taxon>Rhabditida</taxon>
        <taxon>Spirurina</taxon>
        <taxon>Ascaridomorpha</taxon>
        <taxon>Ascaridoidea</taxon>
        <taxon>Anisakidae</taxon>
        <taxon>Anisakis</taxon>
        <taxon>Anisakis simplex complex</taxon>
    </lineage>
</organism>
<dbReference type="AlphaFoldDB" id="A0A0M3JQM3"/>
<evidence type="ECO:0000313" key="2">
    <source>
        <dbReference type="Proteomes" id="UP000267096"/>
    </source>
</evidence>
<reference evidence="3" key="1">
    <citation type="submission" date="2017-02" db="UniProtKB">
        <authorList>
            <consortium name="WormBaseParasite"/>
        </authorList>
    </citation>
    <scope>IDENTIFICATION</scope>
</reference>
<gene>
    <name evidence="1" type="ORF">ASIM_LOCUS9701</name>
</gene>